<keyword evidence="2" id="KW-1133">Transmembrane helix</keyword>
<dbReference type="SUPFAM" id="SSF54001">
    <property type="entry name" value="Cysteine proteinases"/>
    <property type="match status" value="1"/>
</dbReference>
<name>A0A2A5W9Q9_9GAMM</name>
<evidence type="ECO:0000259" key="3">
    <source>
        <dbReference type="SMART" id="SM00460"/>
    </source>
</evidence>
<reference evidence="4 5" key="1">
    <citation type="submission" date="2017-08" db="EMBL/GenBank/DDBJ databases">
        <title>Fine stratification of microbial communities through a metagenomic profile of the photic zone.</title>
        <authorList>
            <person name="Haro-Moreno J.M."/>
            <person name="Lopez-Perez M."/>
            <person name="De La Torre J."/>
            <person name="Picazo A."/>
            <person name="Camacho A."/>
            <person name="Rodriguez-Valera F."/>
        </authorList>
    </citation>
    <scope>NUCLEOTIDE SEQUENCE [LARGE SCALE GENOMIC DNA]</scope>
    <source>
        <strain evidence="4">MED-G28</strain>
    </source>
</reference>
<feature type="transmembrane region" description="Helical" evidence="2">
    <location>
        <begin position="202"/>
        <end position="222"/>
    </location>
</feature>
<feature type="domain" description="Transglutaminase-like" evidence="3">
    <location>
        <begin position="464"/>
        <end position="536"/>
    </location>
</feature>
<dbReference type="InterPro" id="IPR052901">
    <property type="entry name" value="Bact_TGase-like"/>
</dbReference>
<keyword evidence="2" id="KW-0472">Membrane</keyword>
<protein>
    <recommendedName>
        <fullName evidence="3">Transglutaminase-like domain-containing protein</fullName>
    </recommendedName>
</protein>
<gene>
    <name evidence="4" type="ORF">CNF02_09865</name>
</gene>
<feature type="transmembrane region" description="Helical" evidence="2">
    <location>
        <begin position="35"/>
        <end position="58"/>
    </location>
</feature>
<sequence>MTIQANHSSQHFLQTSLRAAIIASSFWVLSLPMTVVSGSIAAFAGCLIACYLIDLRLYKHPLSSLRTSTVIILGFLCWLLTLLFAELVVSTEFIANTSSPLIAFNLSESAKWLGISASMTLSLRTLAHRTSYGAVIEILFVATAFVITLAAHRNGMIHRPFFIGDFALTRGIDPSAILMAFGCGTVLALSALLIAENNQKRLPYHFAVLGMLCFSLLVYVRLFGIPTPQTTDDLGLTGQEQNGSNSRRDNPFRDGENENNDKEAPVAIVVFRDDYEPLNGSYYFRESAYSEFNGVMLDFTTQDEMDRDLIEHFTNSREESEQLPGAEEERKAVRTSIGMLVPHRSPFGLESPIAYENTANPNNLRFKRTYDTYSLAPEYDFEYLIGQETGREDWSDEIWQEYLTIPDDARYKTLAEELITNLRPEYADDPFAKAWAIKTYLDENGIYSLKNEHAYEGDPAGSFLFGDLTGYCMHFSFAATYLFRSIGIPARVGIGYSVPASNRAGGSALLIQAIHGHAWPEVYFKDIGWVIIDPAPQQTLVDMTTDPQDSLQQLLGDMLRNDASFEEFLGSQQSSFVQLQTILSILYTLTALVLITAYLIKLYRLWIPSFASNENQYRLCYRAVLDRLSAVGLSRDFGESREGFADRASNTAPSIRPITDTHLAIALGSTNHTAQDQQEWTLLGQSARKEINSNTVAWRKISAVLNPFSWLLTK</sequence>
<dbReference type="InterPro" id="IPR038765">
    <property type="entry name" value="Papain-like_cys_pep_sf"/>
</dbReference>
<dbReference type="EMBL" id="NTJZ01000011">
    <property type="protein sequence ID" value="PDH33007.1"/>
    <property type="molecule type" value="Genomic_DNA"/>
</dbReference>
<feature type="transmembrane region" description="Helical" evidence="2">
    <location>
        <begin position="70"/>
        <end position="89"/>
    </location>
</feature>
<proteinExistence type="predicted"/>
<feature type="compositionally biased region" description="Basic and acidic residues" evidence="1">
    <location>
        <begin position="246"/>
        <end position="259"/>
    </location>
</feature>
<feature type="compositionally biased region" description="Polar residues" evidence="1">
    <location>
        <begin position="231"/>
        <end position="245"/>
    </location>
</feature>
<dbReference type="Pfam" id="PF01841">
    <property type="entry name" value="Transglut_core"/>
    <property type="match status" value="1"/>
</dbReference>
<dbReference type="Gene3D" id="3.10.620.30">
    <property type="match status" value="1"/>
</dbReference>
<evidence type="ECO:0000256" key="1">
    <source>
        <dbReference type="SAM" id="MobiDB-lite"/>
    </source>
</evidence>
<feature type="region of interest" description="Disordered" evidence="1">
    <location>
        <begin position="231"/>
        <end position="259"/>
    </location>
</feature>
<dbReference type="InterPro" id="IPR002931">
    <property type="entry name" value="Transglutaminase-like"/>
</dbReference>
<comment type="caution">
    <text evidence="4">The sequence shown here is derived from an EMBL/GenBank/DDBJ whole genome shotgun (WGS) entry which is preliminary data.</text>
</comment>
<dbReference type="SMART" id="SM00460">
    <property type="entry name" value="TGc"/>
    <property type="match status" value="1"/>
</dbReference>
<keyword evidence="2" id="KW-0812">Transmembrane</keyword>
<evidence type="ECO:0000256" key="2">
    <source>
        <dbReference type="SAM" id="Phobius"/>
    </source>
</evidence>
<dbReference type="Proteomes" id="UP000219329">
    <property type="component" value="Unassembled WGS sequence"/>
</dbReference>
<organism evidence="4 5">
    <name type="scientific">OM182 bacterium MED-G28</name>
    <dbReference type="NCBI Taxonomy" id="1986256"/>
    <lineage>
        <taxon>Bacteria</taxon>
        <taxon>Pseudomonadati</taxon>
        <taxon>Pseudomonadota</taxon>
        <taxon>Gammaproteobacteria</taxon>
        <taxon>OMG group</taxon>
        <taxon>OM182 clade</taxon>
    </lineage>
</organism>
<feature type="transmembrane region" description="Helical" evidence="2">
    <location>
        <begin position="134"/>
        <end position="152"/>
    </location>
</feature>
<evidence type="ECO:0000313" key="5">
    <source>
        <dbReference type="Proteomes" id="UP000219329"/>
    </source>
</evidence>
<dbReference type="PANTHER" id="PTHR42736">
    <property type="entry name" value="PROTEIN-GLUTAMINE GAMMA-GLUTAMYLTRANSFERASE"/>
    <property type="match status" value="1"/>
</dbReference>
<accession>A0A2A5W9Q9</accession>
<feature type="transmembrane region" description="Helical" evidence="2">
    <location>
        <begin position="176"/>
        <end position="195"/>
    </location>
</feature>
<dbReference type="AlphaFoldDB" id="A0A2A5W9Q9"/>
<feature type="transmembrane region" description="Helical" evidence="2">
    <location>
        <begin position="581"/>
        <end position="600"/>
    </location>
</feature>
<evidence type="ECO:0000313" key="4">
    <source>
        <dbReference type="EMBL" id="PDH33007.1"/>
    </source>
</evidence>
<dbReference type="PANTHER" id="PTHR42736:SF1">
    <property type="entry name" value="PROTEIN-GLUTAMINE GAMMA-GLUTAMYLTRANSFERASE"/>
    <property type="match status" value="1"/>
</dbReference>